<dbReference type="RefSeq" id="WP_258569019.1">
    <property type="nucleotide sequence ID" value="NZ_JAKUDN010000001.1"/>
</dbReference>
<feature type="transmembrane region" description="Helical" evidence="14">
    <location>
        <begin position="90"/>
        <end position="110"/>
    </location>
</feature>
<dbReference type="InterPro" id="IPR043130">
    <property type="entry name" value="CDP-OH_PTrfase_TM_dom"/>
</dbReference>
<keyword evidence="9" id="KW-0443">Lipid metabolism</keyword>
<gene>
    <name evidence="15" type="ORF">MKS91_01200</name>
</gene>
<evidence type="ECO:0000313" key="15">
    <source>
        <dbReference type="EMBL" id="MCP8351911.1"/>
    </source>
</evidence>
<feature type="transmembrane region" description="Helical" evidence="14">
    <location>
        <begin position="147"/>
        <end position="168"/>
    </location>
</feature>
<keyword evidence="6" id="KW-0444">Lipid biosynthesis</keyword>
<evidence type="ECO:0000256" key="1">
    <source>
        <dbReference type="ARBA" id="ARBA00004141"/>
    </source>
</evidence>
<comment type="subcellular location">
    <subcellularLocation>
        <location evidence="1">Membrane</location>
        <topology evidence="1">Multi-pass membrane protein</topology>
    </subcellularLocation>
</comment>
<comment type="similarity">
    <text evidence="3">Belongs to the CDP-alcohol phosphatidyltransferase class-I family.</text>
</comment>
<feature type="transmembrane region" description="Helical" evidence="14">
    <location>
        <begin position="122"/>
        <end position="141"/>
    </location>
</feature>
<sequence>MTHNILTIPNIISLSRLVLAWPLALAVYNESIVTAIILGSIAIITDFLDGYLSRKLNQSSNAGKIIDPIVDGILVFSIMVALSQRQLIPVWYIGTIIVRYSILFVLLSVYQFRHKRTPQSIMSGKIGMCSIALTIFVAIVHDIIPSLLTPCIIMSTAILIISLIDYLITYLSKRN</sequence>
<evidence type="ECO:0000256" key="3">
    <source>
        <dbReference type="ARBA" id="ARBA00010441"/>
    </source>
</evidence>
<keyword evidence="10 14" id="KW-0472">Membrane</keyword>
<dbReference type="Pfam" id="PF01066">
    <property type="entry name" value="CDP-OH_P_transf"/>
    <property type="match status" value="1"/>
</dbReference>
<keyword evidence="11" id="KW-0594">Phospholipid biosynthesis</keyword>
<evidence type="ECO:0000256" key="8">
    <source>
        <dbReference type="ARBA" id="ARBA00022989"/>
    </source>
</evidence>
<evidence type="ECO:0000256" key="5">
    <source>
        <dbReference type="ARBA" id="ARBA00014944"/>
    </source>
</evidence>
<feature type="transmembrane region" description="Helical" evidence="14">
    <location>
        <begin position="20"/>
        <end position="44"/>
    </location>
</feature>
<keyword evidence="16" id="KW-1185">Reference proteome</keyword>
<evidence type="ECO:0000256" key="10">
    <source>
        <dbReference type="ARBA" id="ARBA00023136"/>
    </source>
</evidence>
<evidence type="ECO:0000256" key="6">
    <source>
        <dbReference type="ARBA" id="ARBA00022516"/>
    </source>
</evidence>
<dbReference type="InterPro" id="IPR050324">
    <property type="entry name" value="CDP-alcohol_PTase-I"/>
</dbReference>
<reference evidence="15 16" key="1">
    <citation type="journal article" date="2022" name="Nat. Microbiol.">
        <title>The microbiome of a bacterivorous marine choanoflagellate contains a resource-demanding obligate bacterial associate.</title>
        <authorList>
            <person name="Needham D.M."/>
            <person name="Poirier C."/>
            <person name="Bachy C."/>
            <person name="George E.E."/>
            <person name="Wilken S."/>
            <person name="Yung C.C.M."/>
            <person name="Limardo A.J."/>
            <person name="Morando M."/>
            <person name="Sudek L."/>
            <person name="Malmstrom R.R."/>
            <person name="Keeling P.J."/>
            <person name="Santoro A.E."/>
            <person name="Worden A.Z."/>
        </authorList>
    </citation>
    <scope>NUCLEOTIDE SEQUENCE [LARGE SCALE GENOMIC DNA]</scope>
    <source>
        <strain evidence="15 16">Comchoano-2</strain>
    </source>
</reference>
<evidence type="ECO:0000256" key="12">
    <source>
        <dbReference type="ARBA" id="ARBA00023264"/>
    </source>
</evidence>
<dbReference type="EC" id="2.7.8.5" evidence="4"/>
<keyword evidence="8 14" id="KW-1133">Transmembrane helix</keyword>
<evidence type="ECO:0000256" key="4">
    <source>
        <dbReference type="ARBA" id="ARBA00013170"/>
    </source>
</evidence>
<evidence type="ECO:0000256" key="9">
    <source>
        <dbReference type="ARBA" id="ARBA00023098"/>
    </source>
</evidence>
<evidence type="ECO:0000256" key="7">
    <source>
        <dbReference type="ARBA" id="ARBA00022692"/>
    </source>
</evidence>
<evidence type="ECO:0000256" key="11">
    <source>
        <dbReference type="ARBA" id="ARBA00023209"/>
    </source>
</evidence>
<keyword evidence="12" id="KW-1208">Phospholipid metabolism</keyword>
<comment type="catalytic activity">
    <reaction evidence="13">
        <text>a CDP-1,2-diacyl-sn-glycerol + sn-glycerol 3-phosphate = a 1,2-diacyl-sn-glycero-3-phospho-(1'-sn-glycero-3'-phosphate) + CMP + H(+)</text>
        <dbReference type="Rhea" id="RHEA:12593"/>
        <dbReference type="ChEBI" id="CHEBI:15378"/>
        <dbReference type="ChEBI" id="CHEBI:57597"/>
        <dbReference type="ChEBI" id="CHEBI:58332"/>
        <dbReference type="ChEBI" id="CHEBI:60110"/>
        <dbReference type="ChEBI" id="CHEBI:60377"/>
        <dbReference type="EC" id="2.7.8.5"/>
    </reaction>
</comment>
<dbReference type="Gene3D" id="1.20.120.1760">
    <property type="match status" value="1"/>
</dbReference>
<evidence type="ECO:0000313" key="16">
    <source>
        <dbReference type="Proteomes" id="UP001320768"/>
    </source>
</evidence>
<comment type="pathway">
    <text evidence="2">Phospholipid metabolism; phosphatidylglycerol biosynthesis; phosphatidylglycerol from CDP-diacylglycerol: step 1/2.</text>
</comment>
<evidence type="ECO:0000256" key="13">
    <source>
        <dbReference type="ARBA" id="ARBA00048586"/>
    </source>
</evidence>
<evidence type="ECO:0000256" key="14">
    <source>
        <dbReference type="SAM" id="Phobius"/>
    </source>
</evidence>
<proteinExistence type="inferred from homology"/>
<name>A0ABT1L412_9GAMM</name>
<dbReference type="PIRSF" id="PIRSF000847">
    <property type="entry name" value="Phos_ph_gly_syn"/>
    <property type="match status" value="1"/>
</dbReference>
<dbReference type="InterPro" id="IPR004570">
    <property type="entry name" value="Phosphatidylglycerol_P_synth"/>
</dbReference>
<dbReference type="PANTHER" id="PTHR14269">
    <property type="entry name" value="CDP-DIACYLGLYCEROL--GLYCEROL-3-PHOSPHATE 3-PHOSPHATIDYLTRANSFERASE-RELATED"/>
    <property type="match status" value="1"/>
</dbReference>
<evidence type="ECO:0000256" key="2">
    <source>
        <dbReference type="ARBA" id="ARBA00005042"/>
    </source>
</evidence>
<protein>
    <recommendedName>
        <fullName evidence="5">CDP-diacylglycerol--glycerol-3-phosphate 3-phosphatidyltransferase</fullName>
        <ecNumber evidence="4">2.7.8.5</ecNumber>
    </recommendedName>
</protein>
<accession>A0ABT1L412</accession>
<organism evidence="15 16">
    <name type="scientific">Candidatus Synchoanobacter obligatus</name>
    <dbReference type="NCBI Taxonomy" id="2919597"/>
    <lineage>
        <taxon>Bacteria</taxon>
        <taxon>Pseudomonadati</taxon>
        <taxon>Pseudomonadota</taxon>
        <taxon>Gammaproteobacteria</taxon>
        <taxon>Candidatus Comchoanobacterales</taxon>
        <taxon>Candidatus Comchoanobacteraceae</taxon>
        <taxon>Candidatus Synchoanobacter</taxon>
    </lineage>
</organism>
<dbReference type="InterPro" id="IPR000462">
    <property type="entry name" value="CDP-OH_P_trans"/>
</dbReference>
<dbReference type="Proteomes" id="UP001320768">
    <property type="component" value="Unassembled WGS sequence"/>
</dbReference>
<comment type="caution">
    <text evidence="15">The sequence shown here is derived from an EMBL/GenBank/DDBJ whole genome shotgun (WGS) entry which is preliminary data.</text>
</comment>
<keyword evidence="7 14" id="KW-0812">Transmembrane</keyword>
<dbReference type="PANTHER" id="PTHR14269:SF62">
    <property type="entry name" value="CDP-DIACYLGLYCEROL--GLYCEROL-3-PHOSPHATE 3-PHOSPHATIDYLTRANSFERASE 1, CHLOROPLASTIC"/>
    <property type="match status" value="1"/>
</dbReference>
<dbReference type="EMBL" id="JAKUDN010000001">
    <property type="protein sequence ID" value="MCP8351911.1"/>
    <property type="molecule type" value="Genomic_DNA"/>
</dbReference>